<proteinExistence type="predicted"/>
<evidence type="ECO:0000313" key="1">
    <source>
        <dbReference type="EMBL" id="QHT78155.1"/>
    </source>
</evidence>
<accession>A0A6C0HDD9</accession>
<sequence>MEKIQVITRGKLREMYLDSEKNRRRIVTKKLFDTMRNFVVEKNEEGETSCNIEVDNEVEIVQNLVYNLRLLFTDSEIDYDYDETKKKYFISFDWSLPEQARAYIIKSSY</sequence>
<reference evidence="1" key="1">
    <citation type="journal article" date="2020" name="Nature">
        <title>Giant virus diversity and host interactions through global metagenomics.</title>
        <authorList>
            <person name="Schulz F."/>
            <person name="Roux S."/>
            <person name="Paez-Espino D."/>
            <person name="Jungbluth S."/>
            <person name="Walsh D.A."/>
            <person name="Denef V.J."/>
            <person name="McMahon K.D."/>
            <person name="Konstantinidis K.T."/>
            <person name="Eloe-Fadrosh E.A."/>
            <person name="Kyrpides N.C."/>
            <person name="Woyke T."/>
        </authorList>
    </citation>
    <scope>NUCLEOTIDE SEQUENCE</scope>
    <source>
        <strain evidence="1">GVMAG-M-3300023179-91</strain>
    </source>
</reference>
<name>A0A6C0HDD9_9ZZZZ</name>
<dbReference type="EMBL" id="MN739929">
    <property type="protein sequence ID" value="QHT78155.1"/>
    <property type="molecule type" value="Genomic_DNA"/>
</dbReference>
<dbReference type="AlphaFoldDB" id="A0A6C0HDD9"/>
<protein>
    <submittedName>
        <fullName evidence="1">Uncharacterized protein</fullName>
    </submittedName>
</protein>
<organism evidence="1">
    <name type="scientific">viral metagenome</name>
    <dbReference type="NCBI Taxonomy" id="1070528"/>
    <lineage>
        <taxon>unclassified sequences</taxon>
        <taxon>metagenomes</taxon>
        <taxon>organismal metagenomes</taxon>
    </lineage>
</organism>